<sequence length="297" mass="32303">MGIIGLARWINAPTTGVNKIRENLEANHQGVQRGRWILSLGSYRSTLSTSPAMRIPERVMYTVTMGDNVFVVLEDPTSPTRAELAQAASDSQPGQSSPTPPPHWRNTLVTVSPPGALEQLLGQLRARWVSVRQPGASSAGQRSQGIGMAQQQLTIDGYIYSIGNDWLVRFGHVKLAGGAPKGMLIEVEYLPLPVLQTIAVDGASELLANILISMLPMTPDAKIVGVNVEDAIWEEVLGGLDDDVDDEVEKSEEDADGDIFVLPDVMPKPRKGDWIGMDRDRRSAYMIVGALRQEGLI</sequence>
<keyword evidence="4" id="KW-0805">Transcription regulation</keyword>
<evidence type="ECO:0000313" key="7">
    <source>
        <dbReference type="Proteomes" id="UP000076871"/>
    </source>
</evidence>
<keyword evidence="3 4" id="KW-0539">Nucleus</keyword>
<comment type="subcellular location">
    <subcellularLocation>
        <location evidence="1 4">Nucleus</location>
    </subcellularLocation>
</comment>
<dbReference type="Proteomes" id="UP000076871">
    <property type="component" value="Unassembled WGS sequence"/>
</dbReference>
<evidence type="ECO:0000256" key="1">
    <source>
        <dbReference type="ARBA" id="ARBA00004123"/>
    </source>
</evidence>
<name>A0A165DS95_9APHY</name>
<dbReference type="Pfam" id="PF08612">
    <property type="entry name" value="Med20"/>
    <property type="match status" value="1"/>
</dbReference>
<organism evidence="6 7">
    <name type="scientific">Laetiporus sulphureus 93-53</name>
    <dbReference type="NCBI Taxonomy" id="1314785"/>
    <lineage>
        <taxon>Eukaryota</taxon>
        <taxon>Fungi</taxon>
        <taxon>Dikarya</taxon>
        <taxon>Basidiomycota</taxon>
        <taxon>Agaricomycotina</taxon>
        <taxon>Agaricomycetes</taxon>
        <taxon>Polyporales</taxon>
        <taxon>Laetiporus</taxon>
    </lineage>
</organism>
<evidence type="ECO:0000256" key="5">
    <source>
        <dbReference type="SAM" id="MobiDB-lite"/>
    </source>
</evidence>
<dbReference type="AlphaFoldDB" id="A0A165DS95"/>
<dbReference type="OrthoDB" id="2536675at2759"/>
<evidence type="ECO:0000256" key="3">
    <source>
        <dbReference type="ARBA" id="ARBA00023242"/>
    </source>
</evidence>
<dbReference type="InterPro" id="IPR013921">
    <property type="entry name" value="Mediator_Med20"/>
</dbReference>
<evidence type="ECO:0000256" key="2">
    <source>
        <dbReference type="ARBA" id="ARBA00010743"/>
    </source>
</evidence>
<evidence type="ECO:0000256" key="4">
    <source>
        <dbReference type="RuleBase" id="RU364152"/>
    </source>
</evidence>
<reference evidence="6 7" key="1">
    <citation type="journal article" date="2016" name="Mol. Biol. Evol.">
        <title>Comparative Genomics of Early-Diverging Mushroom-Forming Fungi Provides Insights into the Origins of Lignocellulose Decay Capabilities.</title>
        <authorList>
            <person name="Nagy L.G."/>
            <person name="Riley R."/>
            <person name="Tritt A."/>
            <person name="Adam C."/>
            <person name="Daum C."/>
            <person name="Floudas D."/>
            <person name="Sun H."/>
            <person name="Yadav J.S."/>
            <person name="Pangilinan J."/>
            <person name="Larsson K.H."/>
            <person name="Matsuura K."/>
            <person name="Barry K."/>
            <person name="Labutti K."/>
            <person name="Kuo R."/>
            <person name="Ohm R.A."/>
            <person name="Bhattacharya S.S."/>
            <person name="Shirouzu T."/>
            <person name="Yoshinaga Y."/>
            <person name="Martin F.M."/>
            <person name="Grigoriev I.V."/>
            <person name="Hibbett D.S."/>
        </authorList>
    </citation>
    <scope>NUCLEOTIDE SEQUENCE [LARGE SCALE GENOMIC DNA]</scope>
    <source>
        <strain evidence="6 7">93-53</strain>
    </source>
</reference>
<dbReference type="GO" id="GO:0006357">
    <property type="term" value="P:regulation of transcription by RNA polymerase II"/>
    <property type="evidence" value="ECO:0007669"/>
    <property type="project" value="InterPro"/>
</dbReference>
<proteinExistence type="inferred from homology"/>
<comment type="similarity">
    <text evidence="2 4">Belongs to the Mediator complex subunit 20 family.</text>
</comment>
<comment type="subunit">
    <text evidence="4">Component of the Mediator complex.</text>
</comment>
<keyword evidence="4" id="KW-0010">Activator</keyword>
<protein>
    <recommendedName>
        <fullName evidence="4">Mediator of RNA polymerase II transcription subunit 20</fullName>
    </recommendedName>
    <alternativeName>
        <fullName evidence="4">Mediator complex subunit 20</fullName>
    </alternativeName>
</protein>
<comment type="function">
    <text evidence="4">Component of the Mediator complex, a coactivator involved in the regulated transcription of nearly all RNA polymerase II-dependent genes. Mediator functions as a bridge to convey information from gene-specific regulatory proteins to the basal RNA polymerase II transcription machinery. Mediator is recruited to promoters by direct interactions with regulatory proteins and serves as a scaffold for the assembly of a functional preinitiation complex with RNA polymerase II and the general transcription factors.</text>
</comment>
<dbReference type="EMBL" id="KV427629">
    <property type="protein sequence ID" value="KZT05525.1"/>
    <property type="molecule type" value="Genomic_DNA"/>
</dbReference>
<dbReference type="STRING" id="1314785.A0A165DS95"/>
<dbReference type="InParanoid" id="A0A165DS95"/>
<keyword evidence="7" id="KW-1185">Reference proteome</keyword>
<feature type="region of interest" description="Disordered" evidence="5">
    <location>
        <begin position="81"/>
        <end position="108"/>
    </location>
</feature>
<keyword evidence="4" id="KW-0804">Transcription</keyword>
<accession>A0A165DS95</accession>
<gene>
    <name evidence="4" type="primary">MED20</name>
    <name evidence="6" type="ORF">LAESUDRAFT_743806</name>
</gene>
<evidence type="ECO:0000313" key="6">
    <source>
        <dbReference type="EMBL" id="KZT05525.1"/>
    </source>
</evidence>
<dbReference type="GO" id="GO:0016592">
    <property type="term" value="C:mediator complex"/>
    <property type="evidence" value="ECO:0007669"/>
    <property type="project" value="InterPro"/>
</dbReference>
<dbReference type="GO" id="GO:0003712">
    <property type="term" value="F:transcription coregulator activity"/>
    <property type="evidence" value="ECO:0007669"/>
    <property type="project" value="InterPro"/>
</dbReference>